<proteinExistence type="predicted"/>
<gene>
    <name evidence="2" type="ORF">QGN29_08265</name>
</gene>
<dbReference type="Proteomes" id="UP001268683">
    <property type="component" value="Chromosome"/>
</dbReference>
<keyword evidence="3" id="KW-1185">Reference proteome</keyword>
<dbReference type="AlphaFoldDB" id="A0AA52H8K5"/>
<name>A0AA52H8K5_9PROT</name>
<dbReference type="RefSeq" id="WP_310797380.1">
    <property type="nucleotide sequence ID" value="NZ_CP123872.1"/>
</dbReference>
<sequence length="70" mass="7038">MIDSAANANSSGVLLDLQSKLTSMSQSGQSLKIEAPKSAPSSGSESGSFGQQAKPNLQSEGKGIVLDISA</sequence>
<protein>
    <submittedName>
        <fullName evidence="2">Uncharacterized protein</fullName>
    </submittedName>
</protein>
<evidence type="ECO:0000313" key="3">
    <source>
        <dbReference type="Proteomes" id="UP001268683"/>
    </source>
</evidence>
<dbReference type="EMBL" id="CP123872">
    <property type="protein sequence ID" value="WND01552.1"/>
    <property type="molecule type" value="Genomic_DNA"/>
</dbReference>
<feature type="compositionally biased region" description="Low complexity" evidence="1">
    <location>
        <begin position="36"/>
        <end position="48"/>
    </location>
</feature>
<organism evidence="2 3">
    <name type="scientific">Temperatibacter marinus</name>
    <dbReference type="NCBI Taxonomy" id="1456591"/>
    <lineage>
        <taxon>Bacteria</taxon>
        <taxon>Pseudomonadati</taxon>
        <taxon>Pseudomonadota</taxon>
        <taxon>Alphaproteobacteria</taxon>
        <taxon>Kordiimonadales</taxon>
        <taxon>Temperatibacteraceae</taxon>
        <taxon>Temperatibacter</taxon>
    </lineage>
</organism>
<evidence type="ECO:0000256" key="1">
    <source>
        <dbReference type="SAM" id="MobiDB-lite"/>
    </source>
</evidence>
<feature type="compositionally biased region" description="Polar residues" evidence="1">
    <location>
        <begin position="49"/>
        <end position="59"/>
    </location>
</feature>
<accession>A0AA52H8K5</accession>
<feature type="region of interest" description="Disordered" evidence="1">
    <location>
        <begin position="25"/>
        <end position="70"/>
    </location>
</feature>
<dbReference type="KEGG" id="tmk:QGN29_08265"/>
<reference evidence="2" key="1">
    <citation type="submission" date="2023-04" db="EMBL/GenBank/DDBJ databases">
        <title>Complete genome sequence of Temperatibacter marinus.</title>
        <authorList>
            <person name="Rong J.-C."/>
            <person name="Yi M.-L."/>
            <person name="Zhao Q."/>
        </authorList>
    </citation>
    <scope>NUCLEOTIDE SEQUENCE</scope>
    <source>
        <strain evidence="2">NBRC 110045</strain>
    </source>
</reference>
<evidence type="ECO:0000313" key="2">
    <source>
        <dbReference type="EMBL" id="WND01552.1"/>
    </source>
</evidence>